<keyword evidence="9" id="KW-1185">Reference proteome</keyword>
<evidence type="ECO:0000256" key="3">
    <source>
        <dbReference type="ARBA" id="ARBA00022692"/>
    </source>
</evidence>
<dbReference type="PANTHER" id="PTHR30477">
    <property type="entry name" value="ABC-TRANSPORTER METAL-BINDING PROTEIN"/>
    <property type="match status" value="1"/>
</dbReference>
<feature type="transmembrane region" description="Helical" evidence="7">
    <location>
        <begin position="51"/>
        <end position="70"/>
    </location>
</feature>
<dbReference type="InterPro" id="IPR001626">
    <property type="entry name" value="ABC_TroCD"/>
</dbReference>
<dbReference type="GO" id="GO:0043190">
    <property type="term" value="C:ATP-binding cassette (ABC) transporter complex"/>
    <property type="evidence" value="ECO:0007669"/>
    <property type="project" value="InterPro"/>
</dbReference>
<organism evidence="8 9">
    <name type="scientific">Zhenhengia yiwuensis</name>
    <dbReference type="NCBI Taxonomy" id="2763666"/>
    <lineage>
        <taxon>Bacteria</taxon>
        <taxon>Bacillati</taxon>
        <taxon>Bacillota</taxon>
        <taxon>Clostridia</taxon>
        <taxon>Lachnospirales</taxon>
        <taxon>Lachnospiraceae</taxon>
        <taxon>Zhenhengia</taxon>
    </lineage>
</organism>
<keyword evidence="3 6" id="KW-0812">Transmembrane</keyword>
<dbReference type="Pfam" id="PF00950">
    <property type="entry name" value="ABC-3"/>
    <property type="match status" value="1"/>
</dbReference>
<dbReference type="Gene3D" id="1.10.3470.10">
    <property type="entry name" value="ABC transporter involved in vitamin B12 uptake, BtuC"/>
    <property type="match status" value="1"/>
</dbReference>
<feature type="transmembrane region" description="Helical" evidence="7">
    <location>
        <begin position="101"/>
        <end position="120"/>
    </location>
</feature>
<dbReference type="GO" id="GO:0055085">
    <property type="term" value="P:transmembrane transport"/>
    <property type="evidence" value="ECO:0007669"/>
    <property type="project" value="InterPro"/>
</dbReference>
<dbReference type="Proteomes" id="UP000655830">
    <property type="component" value="Unassembled WGS sequence"/>
</dbReference>
<feature type="transmembrane region" description="Helical" evidence="7">
    <location>
        <begin position="147"/>
        <end position="168"/>
    </location>
</feature>
<evidence type="ECO:0000256" key="1">
    <source>
        <dbReference type="ARBA" id="ARBA00004141"/>
    </source>
</evidence>
<comment type="similarity">
    <text evidence="2 6">Belongs to the ABC-3 integral membrane protein family.</text>
</comment>
<dbReference type="GO" id="GO:0010043">
    <property type="term" value="P:response to zinc ion"/>
    <property type="evidence" value="ECO:0007669"/>
    <property type="project" value="TreeGrafter"/>
</dbReference>
<dbReference type="RefSeq" id="WP_177669410.1">
    <property type="nucleotide sequence ID" value="NZ_JACRSY010000002.1"/>
</dbReference>
<dbReference type="SUPFAM" id="SSF81345">
    <property type="entry name" value="ABC transporter involved in vitamin B12 uptake, BtuC"/>
    <property type="match status" value="1"/>
</dbReference>
<dbReference type="InterPro" id="IPR037294">
    <property type="entry name" value="ABC_BtuC-like"/>
</dbReference>
<name>A0A926EG36_9FIRM</name>
<evidence type="ECO:0000256" key="5">
    <source>
        <dbReference type="ARBA" id="ARBA00023136"/>
    </source>
</evidence>
<feature type="transmembrane region" description="Helical" evidence="7">
    <location>
        <begin position="188"/>
        <end position="219"/>
    </location>
</feature>
<evidence type="ECO:0000313" key="8">
    <source>
        <dbReference type="EMBL" id="MBC8578305.1"/>
    </source>
</evidence>
<evidence type="ECO:0000256" key="2">
    <source>
        <dbReference type="ARBA" id="ARBA00008034"/>
    </source>
</evidence>
<reference evidence="8" key="1">
    <citation type="submission" date="2020-08" db="EMBL/GenBank/DDBJ databases">
        <title>Genome public.</title>
        <authorList>
            <person name="Liu C."/>
            <person name="Sun Q."/>
        </authorList>
    </citation>
    <scope>NUCLEOTIDE SEQUENCE</scope>
    <source>
        <strain evidence="8">NSJ-12</strain>
    </source>
</reference>
<keyword evidence="4 7" id="KW-1133">Transmembrane helix</keyword>
<dbReference type="EMBL" id="JACRSY010000002">
    <property type="protein sequence ID" value="MBC8578305.1"/>
    <property type="molecule type" value="Genomic_DNA"/>
</dbReference>
<gene>
    <name evidence="8" type="ORF">H8718_01945</name>
</gene>
<comment type="caution">
    <text evidence="8">The sequence shown here is derived from an EMBL/GenBank/DDBJ whole genome shotgun (WGS) entry which is preliminary data.</text>
</comment>
<accession>A0A926EG36</accession>
<evidence type="ECO:0000256" key="7">
    <source>
        <dbReference type="SAM" id="Phobius"/>
    </source>
</evidence>
<evidence type="ECO:0000256" key="4">
    <source>
        <dbReference type="ARBA" id="ARBA00022989"/>
    </source>
</evidence>
<dbReference type="PANTHER" id="PTHR30477:SF18">
    <property type="entry name" value="METAL TRANSPORT SYSTEM MEMBRANE PROTEIN CT_417-RELATED"/>
    <property type="match status" value="1"/>
</dbReference>
<keyword evidence="5 7" id="KW-0472">Membrane</keyword>
<feature type="transmembrane region" description="Helical" evidence="7">
    <location>
        <begin position="26"/>
        <end position="45"/>
    </location>
</feature>
<feature type="transmembrane region" description="Helical" evidence="7">
    <location>
        <begin position="77"/>
        <end position="95"/>
    </location>
</feature>
<evidence type="ECO:0000313" key="9">
    <source>
        <dbReference type="Proteomes" id="UP000655830"/>
    </source>
</evidence>
<feature type="transmembrane region" description="Helical" evidence="7">
    <location>
        <begin position="231"/>
        <end position="251"/>
    </location>
</feature>
<evidence type="ECO:0000256" key="6">
    <source>
        <dbReference type="RuleBase" id="RU003943"/>
    </source>
</evidence>
<protein>
    <submittedName>
        <fullName evidence="8">Metal ABC transporter permease</fullName>
    </submittedName>
</protein>
<keyword evidence="6" id="KW-0813">Transport</keyword>
<feature type="transmembrane region" description="Helical" evidence="7">
    <location>
        <begin position="257"/>
        <end position="275"/>
    </location>
</feature>
<dbReference type="AlphaFoldDB" id="A0A926EG36"/>
<proteinExistence type="inferred from homology"/>
<sequence length="280" mass="31055">MTEILYNLIDFLFPFDFLSMEFMKNAFLGILIAAPMLGLLSTMVVNQKMAFFSDAIGHSALTGIGIGVLLGFSNHTLSMLILAVILGMLIAYFSYKHQETTDTIIGIFSAGTVALGTMLLSRNGNFNQYTHYLIGDLLSIQLEDLRILILVSIVVLVFWYFIFNDLVLTSLNVSLANSRAIHTLRLQMFFTCIVAVVVVLCIPWIGVMLINAFLILPGAISRNVARNMRQYHLYSIFFALFSGLVGLWLAYVLGTSAGATIVVVMTICYIATSLVKRLTY</sequence>
<comment type="subcellular location">
    <subcellularLocation>
        <location evidence="6">Cell membrane</location>
        <topology evidence="6">Multi-pass membrane protein</topology>
    </subcellularLocation>
    <subcellularLocation>
        <location evidence="1">Membrane</location>
        <topology evidence="1">Multi-pass membrane protein</topology>
    </subcellularLocation>
</comment>